<protein>
    <submittedName>
        <fullName evidence="1">Uncharacterized protein</fullName>
    </submittedName>
</protein>
<dbReference type="Proteomes" id="UP000271320">
    <property type="component" value="Unassembled WGS sequence"/>
</dbReference>
<dbReference type="EMBL" id="RFEW01000014">
    <property type="protein sequence ID" value="RSO57369.1"/>
    <property type="molecule type" value="Genomic_DNA"/>
</dbReference>
<accession>A0AB37TD74</accession>
<dbReference type="RefSeq" id="WP_052146691.1">
    <property type="nucleotide sequence ID" value="NZ_BKDB01000022.1"/>
</dbReference>
<dbReference type="AlphaFoldDB" id="A0AB37TD74"/>
<proteinExistence type="predicted"/>
<evidence type="ECO:0000313" key="1">
    <source>
        <dbReference type="EMBL" id="RSO57369.1"/>
    </source>
</evidence>
<organism evidence="1 2">
    <name type="scientific">Acinetobacter pittii</name>
    <name type="common">Acinetobacter genomosp. 3</name>
    <dbReference type="NCBI Taxonomy" id="48296"/>
    <lineage>
        <taxon>Bacteria</taxon>
        <taxon>Pseudomonadati</taxon>
        <taxon>Pseudomonadota</taxon>
        <taxon>Gammaproteobacteria</taxon>
        <taxon>Moraxellales</taxon>
        <taxon>Moraxellaceae</taxon>
        <taxon>Acinetobacter</taxon>
        <taxon>Acinetobacter calcoaceticus/baumannii complex</taxon>
    </lineage>
</organism>
<reference evidence="1 2" key="1">
    <citation type="submission" date="2018-10" db="EMBL/GenBank/DDBJ databases">
        <title>GWAS and RNA-Seq identify cryptic mechanisms of antimicrobial resistance in Acinetobacter baumannii.</title>
        <authorList>
            <person name="Sahl J.W."/>
        </authorList>
    </citation>
    <scope>NUCLEOTIDE SEQUENCE [LARGE SCALE GENOMIC DNA]</scope>
    <source>
        <strain evidence="1 2">TG41884</strain>
    </source>
</reference>
<comment type="caution">
    <text evidence="1">The sequence shown here is derived from an EMBL/GenBank/DDBJ whole genome shotgun (WGS) entry which is preliminary data.</text>
</comment>
<name>A0AB37TD74_ACIPI</name>
<evidence type="ECO:0000313" key="2">
    <source>
        <dbReference type="Proteomes" id="UP000271320"/>
    </source>
</evidence>
<sequence>MKRLNAIEIAAAACGLVSNVSCTEISQEALEKAMVQVEVWNIIRAAKEIWYDNGMINRFEPEEEMVTLLVQWLSSLDKVLICDMEAELSKLNDDDLHTLCCGEESEQDRIGSKEVNEFLCRIFDEEYEVKAESKEG</sequence>
<gene>
    <name evidence="1" type="ORF">EA752_15565</name>
</gene>